<keyword evidence="6 8" id="KW-1133">Transmembrane helix</keyword>
<gene>
    <name evidence="10" type="primary">gabP</name>
    <name evidence="10" type="ORF">CCUG60884_01897</name>
</gene>
<dbReference type="InterPro" id="IPR004841">
    <property type="entry name" value="AA-permease/SLC12A_dom"/>
</dbReference>
<keyword evidence="4 8" id="KW-0812">Transmembrane</keyword>
<feature type="domain" description="Amino acid permease/ SLC12A" evidence="9">
    <location>
        <begin position="21"/>
        <end position="446"/>
    </location>
</feature>
<evidence type="ECO:0000256" key="6">
    <source>
        <dbReference type="ARBA" id="ARBA00022989"/>
    </source>
</evidence>
<dbReference type="PANTHER" id="PTHR43495">
    <property type="entry name" value="GABA PERMEASE"/>
    <property type="match status" value="1"/>
</dbReference>
<evidence type="ECO:0000256" key="8">
    <source>
        <dbReference type="SAM" id="Phobius"/>
    </source>
</evidence>
<dbReference type="Pfam" id="PF00324">
    <property type="entry name" value="AA_permease"/>
    <property type="match status" value="1"/>
</dbReference>
<dbReference type="FunFam" id="1.20.1740.10:FF:000001">
    <property type="entry name" value="Amino acid permease"/>
    <property type="match status" value="1"/>
</dbReference>
<feature type="transmembrane region" description="Helical" evidence="8">
    <location>
        <begin position="49"/>
        <end position="68"/>
    </location>
</feature>
<evidence type="ECO:0000256" key="2">
    <source>
        <dbReference type="ARBA" id="ARBA00008583"/>
    </source>
</evidence>
<keyword evidence="7 8" id="KW-0472">Membrane</keyword>
<dbReference type="PROSITE" id="PS00218">
    <property type="entry name" value="AMINO_ACID_PERMEASE_1"/>
    <property type="match status" value="1"/>
</dbReference>
<dbReference type="GO" id="GO:0055085">
    <property type="term" value="P:transmembrane transport"/>
    <property type="evidence" value="ECO:0007669"/>
    <property type="project" value="InterPro"/>
</dbReference>
<dbReference type="Proteomes" id="UP000294604">
    <property type="component" value="Unassembled WGS sequence"/>
</dbReference>
<sequence>MGTTAEAPDGGGLQHSLQKRHLTMIAIGGVIGAGLFVGSGATIKAAGPAAFLTYAITGVLIVLVMRMLGEMAVANPSTGSFADYSRRALGDWAGFSVGWLYWYFWVIVVGFEAVAGGKIVQDWWPHTPLWLIALVLMVAMTATNLFSVRSYGEFEYWFASVKVLAIIAFLVLGTLFVVGWWPDKQMDFSNLTKGGFAPNGTGAIFSAIVVVVFSMVGPEIATIAAAESKDPARAISRATNSVIYRIGLFFVGSIFLIAVIVPWDSPTLGTSPFVTAFKTMGIPHADNIMRIVVLTAVLSCLNSAMYTASRMLFVLAGRGEAPRSWLRVNSRGVPMHAILASSFIGFVCVILAYIAEDTVFLFLLNSSGAVILFVYFMIAISQLVLRPRTPPEKLIVKMWGYPVLTILTAGAIVAILVAMGFQDGTRSQLWASLLSWAVILIAFVVLRLTRRRDPLPEEPVTR</sequence>
<reference evidence="10 11" key="1">
    <citation type="journal article" date="2019" name="Sci. Rep.">
        <title>Extended insight into the Mycobacterium chelonae-abscessus complex through whole genome sequencing of Mycobacterium salmoniphilum outbreak and Mycobacterium salmoniphilum-like strains.</title>
        <authorList>
            <person name="Behra P.R.K."/>
            <person name="Das S."/>
            <person name="Pettersson B.M.F."/>
            <person name="Shirreff L."/>
            <person name="DuCote T."/>
            <person name="Jacobsson K.G."/>
            <person name="Ennis D.G."/>
            <person name="Kirsebom L.A."/>
        </authorList>
    </citation>
    <scope>NUCLEOTIDE SEQUENCE [LARGE SCALE GENOMIC DNA]</scope>
    <source>
        <strain evidence="10 11">CCUG 60884</strain>
    </source>
</reference>
<dbReference type="AlphaFoldDB" id="A0A4R8SWL8"/>
<feature type="transmembrane region" description="Helical" evidence="8">
    <location>
        <begin position="288"/>
        <end position="313"/>
    </location>
</feature>
<feature type="transmembrane region" description="Helical" evidence="8">
    <location>
        <begin position="242"/>
        <end position="263"/>
    </location>
</feature>
<feature type="transmembrane region" description="Helical" evidence="8">
    <location>
        <begin position="128"/>
        <end position="147"/>
    </location>
</feature>
<dbReference type="RefSeq" id="WP_134084055.1">
    <property type="nucleotide sequence ID" value="NZ_JAPDRC010000001.1"/>
</dbReference>
<dbReference type="EMBL" id="PECL01000007">
    <property type="protein sequence ID" value="TEA06759.1"/>
    <property type="molecule type" value="Genomic_DNA"/>
</dbReference>
<evidence type="ECO:0000256" key="1">
    <source>
        <dbReference type="ARBA" id="ARBA00004141"/>
    </source>
</evidence>
<dbReference type="GO" id="GO:0006865">
    <property type="term" value="P:amino acid transport"/>
    <property type="evidence" value="ECO:0007669"/>
    <property type="project" value="UniProtKB-KW"/>
</dbReference>
<feature type="transmembrane region" description="Helical" evidence="8">
    <location>
        <begin position="360"/>
        <end position="378"/>
    </location>
</feature>
<feature type="transmembrane region" description="Helical" evidence="8">
    <location>
        <begin position="89"/>
        <end position="108"/>
    </location>
</feature>
<dbReference type="PIRSF" id="PIRSF006060">
    <property type="entry name" value="AA_transporter"/>
    <property type="match status" value="1"/>
</dbReference>
<feature type="transmembrane region" description="Helical" evidence="8">
    <location>
        <begin position="333"/>
        <end position="354"/>
    </location>
</feature>
<evidence type="ECO:0000256" key="3">
    <source>
        <dbReference type="ARBA" id="ARBA00022448"/>
    </source>
</evidence>
<evidence type="ECO:0000256" key="7">
    <source>
        <dbReference type="ARBA" id="ARBA00023136"/>
    </source>
</evidence>
<evidence type="ECO:0000256" key="5">
    <source>
        <dbReference type="ARBA" id="ARBA00022970"/>
    </source>
</evidence>
<evidence type="ECO:0000313" key="11">
    <source>
        <dbReference type="Proteomes" id="UP000294604"/>
    </source>
</evidence>
<comment type="similarity">
    <text evidence="2">Belongs to the amino acid-polyamine-organocation (APC) superfamily. Amino acid transporter (AAT) (TC 2.A.3.1) family.</text>
</comment>
<keyword evidence="5" id="KW-0029">Amino-acid transport</keyword>
<accession>A0A4R8SWL8</accession>
<comment type="caution">
    <text evidence="10">The sequence shown here is derived from an EMBL/GenBank/DDBJ whole genome shotgun (WGS) entry which is preliminary data.</text>
</comment>
<protein>
    <submittedName>
        <fullName evidence="10">GABA permease</fullName>
    </submittedName>
</protein>
<evidence type="ECO:0000256" key="4">
    <source>
        <dbReference type="ARBA" id="ARBA00022692"/>
    </source>
</evidence>
<name>A0A4R8SWL8_9MYCO</name>
<comment type="subcellular location">
    <subcellularLocation>
        <location evidence="1">Membrane</location>
        <topology evidence="1">Multi-pass membrane protein</topology>
    </subcellularLocation>
</comment>
<organism evidence="10 11">
    <name type="scientific">Mycobacteroides salmoniphilum</name>
    <dbReference type="NCBI Taxonomy" id="404941"/>
    <lineage>
        <taxon>Bacteria</taxon>
        <taxon>Bacillati</taxon>
        <taxon>Actinomycetota</taxon>
        <taxon>Actinomycetes</taxon>
        <taxon>Mycobacteriales</taxon>
        <taxon>Mycobacteriaceae</taxon>
        <taxon>Mycobacteroides</taxon>
    </lineage>
</organism>
<proteinExistence type="inferred from homology"/>
<feature type="transmembrane region" description="Helical" evidence="8">
    <location>
        <begin position="22"/>
        <end position="43"/>
    </location>
</feature>
<dbReference type="PANTHER" id="PTHR43495:SF5">
    <property type="entry name" value="GAMMA-AMINOBUTYRIC ACID PERMEASE"/>
    <property type="match status" value="1"/>
</dbReference>
<dbReference type="InterPro" id="IPR004840">
    <property type="entry name" value="Amino_acid_permease_CS"/>
</dbReference>
<evidence type="ECO:0000313" key="10">
    <source>
        <dbReference type="EMBL" id="TEA06759.1"/>
    </source>
</evidence>
<dbReference type="GO" id="GO:0016020">
    <property type="term" value="C:membrane"/>
    <property type="evidence" value="ECO:0007669"/>
    <property type="project" value="UniProtKB-SubCell"/>
</dbReference>
<feature type="transmembrane region" description="Helical" evidence="8">
    <location>
        <begin position="399"/>
        <end position="421"/>
    </location>
</feature>
<evidence type="ECO:0000259" key="9">
    <source>
        <dbReference type="Pfam" id="PF00324"/>
    </source>
</evidence>
<feature type="transmembrane region" description="Helical" evidence="8">
    <location>
        <begin position="201"/>
        <end position="221"/>
    </location>
</feature>
<keyword evidence="3" id="KW-0813">Transport</keyword>
<feature type="transmembrane region" description="Helical" evidence="8">
    <location>
        <begin position="159"/>
        <end position="181"/>
    </location>
</feature>
<dbReference type="OrthoDB" id="5297508at2"/>
<dbReference type="Gene3D" id="1.20.1740.10">
    <property type="entry name" value="Amino acid/polyamine transporter I"/>
    <property type="match status" value="1"/>
</dbReference>
<feature type="transmembrane region" description="Helical" evidence="8">
    <location>
        <begin position="427"/>
        <end position="446"/>
    </location>
</feature>